<feature type="signal peptide" evidence="1">
    <location>
        <begin position="1"/>
        <end position="18"/>
    </location>
</feature>
<keyword evidence="3" id="KW-1185">Reference proteome</keyword>
<accession>A0ABV0HQK5</accession>
<dbReference type="EMBL" id="JAYMYY010000006">
    <property type="protein sequence ID" value="MEO3991864.1"/>
    <property type="molecule type" value="Genomic_DNA"/>
</dbReference>
<dbReference type="RefSeq" id="WP_347796135.1">
    <property type="nucleotide sequence ID" value="NZ_JAYMYY010000006.1"/>
</dbReference>
<dbReference type="Proteomes" id="UP001444146">
    <property type="component" value="Unassembled WGS sequence"/>
</dbReference>
<keyword evidence="1" id="KW-0732">Signal</keyword>
<comment type="caution">
    <text evidence="2">The sequence shown here is derived from an EMBL/GenBank/DDBJ whole genome shotgun (WGS) entry which is preliminary data.</text>
</comment>
<evidence type="ECO:0000256" key="1">
    <source>
        <dbReference type="SAM" id="SignalP"/>
    </source>
</evidence>
<dbReference type="InterPro" id="IPR009420">
    <property type="entry name" value="FlhE"/>
</dbReference>
<keyword evidence="2" id="KW-0282">Flagellum</keyword>
<keyword evidence="2" id="KW-0969">Cilium</keyword>
<gene>
    <name evidence="2" type="ORF">VSR74_18850</name>
</gene>
<reference evidence="2 3" key="1">
    <citation type="submission" date="2024-01" db="EMBL/GenBank/DDBJ databases">
        <title>Pseudocitrobacter sp. Endophytic strain Cyp-38L.</title>
        <authorList>
            <person name="Amer M.A."/>
            <person name="Hamed S.M."/>
        </authorList>
    </citation>
    <scope>NUCLEOTIDE SEQUENCE [LARGE SCALE GENOMIC DNA]</scope>
    <source>
        <strain evidence="2 3">Cyp38S</strain>
    </source>
</reference>
<organism evidence="2 3">
    <name type="scientific">Pseudocitrobacter cyperus</name>
    <dbReference type="NCBI Taxonomy" id="3112843"/>
    <lineage>
        <taxon>Bacteria</taxon>
        <taxon>Pseudomonadati</taxon>
        <taxon>Pseudomonadota</taxon>
        <taxon>Gammaproteobacteria</taxon>
        <taxon>Enterobacterales</taxon>
        <taxon>Enterobacteriaceae</taxon>
        <taxon>Pseudocitrobacter</taxon>
    </lineage>
</organism>
<evidence type="ECO:0000313" key="3">
    <source>
        <dbReference type="Proteomes" id="UP001444146"/>
    </source>
</evidence>
<feature type="chain" id="PRO_5046749380" evidence="1">
    <location>
        <begin position="19"/>
        <end position="136"/>
    </location>
</feature>
<protein>
    <submittedName>
        <fullName evidence="2">Flagellar protein FlhE</fullName>
    </submittedName>
</protein>
<proteinExistence type="predicted"/>
<dbReference type="Pfam" id="PF06366">
    <property type="entry name" value="FlhE"/>
    <property type="match status" value="1"/>
</dbReference>
<keyword evidence="2" id="KW-0966">Cell projection</keyword>
<sequence>MMRKWLAGLLLVSPLSLAADGSWSNHSFGGTLTHGKQVLKSKPVQSPSPLPSGAVASRVYWAIATTGYTPDGFRIRLCSATRCLPLPGFNGEMPLPAGFPAAGPFRFEYHSMGGGRLDSPMTILRNQLTISYRHLR</sequence>
<evidence type="ECO:0000313" key="2">
    <source>
        <dbReference type="EMBL" id="MEO3991864.1"/>
    </source>
</evidence>
<name>A0ABV0HQK5_9ENTR</name>